<name>T1BAV2_9ZZZZ</name>
<dbReference type="PANTHER" id="PTHR21568">
    <property type="entry name" value="TRNA PSEUDOURIDINE SYNTHASE PUS10"/>
    <property type="match status" value="1"/>
</dbReference>
<dbReference type="PANTHER" id="PTHR21568:SF0">
    <property type="entry name" value="TRNA PSEUDOURIDINE SYNTHASE PUS10"/>
    <property type="match status" value="1"/>
</dbReference>
<dbReference type="GO" id="GO:0003723">
    <property type="term" value="F:RNA binding"/>
    <property type="evidence" value="ECO:0007669"/>
    <property type="project" value="InterPro"/>
</dbReference>
<keyword evidence="4" id="KW-0413">Isomerase</keyword>
<evidence type="ECO:0000256" key="1">
    <source>
        <dbReference type="ARBA" id="ARBA00009652"/>
    </source>
</evidence>
<reference evidence="6" key="1">
    <citation type="submission" date="2013-08" db="EMBL/GenBank/DDBJ databases">
        <authorList>
            <person name="Mendez C."/>
            <person name="Richter M."/>
            <person name="Ferrer M."/>
            <person name="Sanchez J."/>
        </authorList>
    </citation>
    <scope>NUCLEOTIDE SEQUENCE</scope>
</reference>
<dbReference type="GO" id="GO:0160148">
    <property type="term" value="F:tRNA pseudouridine(55) synthase activity"/>
    <property type="evidence" value="ECO:0007669"/>
    <property type="project" value="UniProtKB-EC"/>
</dbReference>
<dbReference type="AlphaFoldDB" id="T1BAV2"/>
<evidence type="ECO:0000259" key="5">
    <source>
        <dbReference type="Pfam" id="PF21238"/>
    </source>
</evidence>
<gene>
    <name evidence="6" type="ORF">B1A_13555</name>
</gene>
<dbReference type="SUPFAM" id="SSF55120">
    <property type="entry name" value="Pseudouridine synthase"/>
    <property type="match status" value="1"/>
</dbReference>
<evidence type="ECO:0000256" key="4">
    <source>
        <dbReference type="ARBA" id="ARBA00023235"/>
    </source>
</evidence>
<keyword evidence="3" id="KW-0819">tRNA processing</keyword>
<evidence type="ECO:0000313" key="6">
    <source>
        <dbReference type="EMBL" id="EQD50119.1"/>
    </source>
</evidence>
<feature type="non-terminal residue" evidence="6">
    <location>
        <position position="1"/>
    </location>
</feature>
<comment type="similarity">
    <text evidence="1">Belongs to the pseudouridine synthase Pus10 family.</text>
</comment>
<comment type="caution">
    <text evidence="6">The sequence shown here is derived from an EMBL/GenBank/DDBJ whole genome shotgun (WGS) entry which is preliminary data.</text>
</comment>
<evidence type="ECO:0000256" key="3">
    <source>
        <dbReference type="ARBA" id="ARBA00022694"/>
    </source>
</evidence>
<dbReference type="InterPro" id="IPR039894">
    <property type="entry name" value="Pus10-like"/>
</dbReference>
<protein>
    <recommendedName>
        <fullName evidence="2">tRNA pseudouridine(55) synthase</fullName>
        <ecNumber evidence="2">5.4.99.25</ecNumber>
    </recommendedName>
</protein>
<dbReference type="Pfam" id="PF21238">
    <property type="entry name" value="Pus10_C"/>
    <property type="match status" value="1"/>
</dbReference>
<dbReference type="GO" id="GO:0031119">
    <property type="term" value="P:tRNA pseudouridine synthesis"/>
    <property type="evidence" value="ECO:0007669"/>
    <property type="project" value="TreeGrafter"/>
</dbReference>
<dbReference type="EC" id="5.4.99.25" evidence="2"/>
<organism evidence="6">
    <name type="scientific">mine drainage metagenome</name>
    <dbReference type="NCBI Taxonomy" id="410659"/>
    <lineage>
        <taxon>unclassified sequences</taxon>
        <taxon>metagenomes</taxon>
        <taxon>ecological metagenomes</taxon>
    </lineage>
</organism>
<reference evidence="6" key="2">
    <citation type="journal article" date="2014" name="ISME J.">
        <title>Microbial stratification in low pH oxic and suboxic macroscopic growths along an acid mine drainage.</title>
        <authorList>
            <person name="Mendez-Garcia C."/>
            <person name="Mesa V."/>
            <person name="Sprenger R.R."/>
            <person name="Richter M."/>
            <person name="Diez M.S."/>
            <person name="Solano J."/>
            <person name="Bargiela R."/>
            <person name="Golyshina O.V."/>
            <person name="Manteca A."/>
            <person name="Ramos J.L."/>
            <person name="Gallego J.R."/>
            <person name="Llorente I."/>
            <person name="Martins Dos Santos V.A."/>
            <person name="Jensen O.N."/>
            <person name="Pelaez A.I."/>
            <person name="Sanchez J."/>
            <person name="Ferrer M."/>
        </authorList>
    </citation>
    <scope>NUCLEOTIDE SEQUENCE</scope>
</reference>
<feature type="domain" description="Pus10-like C-terminal" evidence="5">
    <location>
        <begin position="1"/>
        <end position="78"/>
    </location>
</feature>
<dbReference type="InterPro" id="IPR020103">
    <property type="entry name" value="PsdUridine_synth_cat_dom_sf"/>
</dbReference>
<dbReference type="InterPro" id="IPR048741">
    <property type="entry name" value="Pus10-like_C"/>
</dbReference>
<dbReference type="EMBL" id="AUZX01009922">
    <property type="protein sequence ID" value="EQD50119.1"/>
    <property type="molecule type" value="Genomic_DNA"/>
</dbReference>
<sequence>QRTPLRVTESRSDAIRERRILDAKLLSVDGSIATVEITAEAGTYIKELVNGDLGRTKGSLTEIYGKSLKVIELDVVKIHRGA</sequence>
<dbReference type="Gene3D" id="3.30.70.3190">
    <property type="match status" value="1"/>
</dbReference>
<proteinExistence type="inferred from homology"/>
<accession>T1BAV2</accession>
<evidence type="ECO:0000256" key="2">
    <source>
        <dbReference type="ARBA" id="ARBA00012787"/>
    </source>
</evidence>